<keyword evidence="3" id="KW-1185">Reference proteome</keyword>
<keyword evidence="1" id="KW-0472">Membrane</keyword>
<proteinExistence type="predicted"/>
<dbReference type="EMBL" id="MU250551">
    <property type="protein sequence ID" value="KAG7442410.1"/>
    <property type="molecule type" value="Genomic_DNA"/>
</dbReference>
<keyword evidence="1" id="KW-0812">Transmembrane</keyword>
<dbReference type="Proteomes" id="UP000812287">
    <property type="component" value="Unassembled WGS sequence"/>
</dbReference>
<dbReference type="GeneID" id="66106710"/>
<organism evidence="2 3">
    <name type="scientific">Guyanagaster necrorhizus</name>
    <dbReference type="NCBI Taxonomy" id="856835"/>
    <lineage>
        <taxon>Eukaryota</taxon>
        <taxon>Fungi</taxon>
        <taxon>Dikarya</taxon>
        <taxon>Basidiomycota</taxon>
        <taxon>Agaricomycotina</taxon>
        <taxon>Agaricomycetes</taxon>
        <taxon>Agaricomycetidae</taxon>
        <taxon>Agaricales</taxon>
        <taxon>Marasmiineae</taxon>
        <taxon>Physalacriaceae</taxon>
        <taxon>Guyanagaster</taxon>
    </lineage>
</organism>
<keyword evidence="1" id="KW-1133">Transmembrane helix</keyword>
<dbReference type="AlphaFoldDB" id="A0A9P7VL88"/>
<sequence length="212" mass="23310">MSTAHGALSALLLWLHLASIILLHSHSQRKLSPLPVGVAYKDSCPLLEKVLQTLEATLEASRESLAWCLMPGSEDAVEGVALIIWILLGTSGCLTHWTSMLVLGLQNSATQGLLGSLIIAIRGQRLSGRERDVMKGECLMAQMVIDWHPQHSCMITNNPNKVSMIEVRSLKNSWVKFRSAGLMAEGIWFLSTIELEKEKLEASNQLLSPNDT</sequence>
<evidence type="ECO:0000256" key="1">
    <source>
        <dbReference type="SAM" id="Phobius"/>
    </source>
</evidence>
<evidence type="ECO:0000313" key="2">
    <source>
        <dbReference type="EMBL" id="KAG7442410.1"/>
    </source>
</evidence>
<protein>
    <submittedName>
        <fullName evidence="2">Uncharacterized protein</fullName>
    </submittedName>
</protein>
<name>A0A9P7VL88_9AGAR</name>
<comment type="caution">
    <text evidence="2">The sequence shown here is derived from an EMBL/GenBank/DDBJ whole genome shotgun (WGS) entry which is preliminary data.</text>
</comment>
<evidence type="ECO:0000313" key="3">
    <source>
        <dbReference type="Proteomes" id="UP000812287"/>
    </source>
</evidence>
<gene>
    <name evidence="2" type="ORF">BT62DRAFT_922601</name>
</gene>
<feature type="transmembrane region" description="Helical" evidence="1">
    <location>
        <begin position="6"/>
        <end position="23"/>
    </location>
</feature>
<reference evidence="2" key="1">
    <citation type="submission" date="2020-11" db="EMBL/GenBank/DDBJ databases">
        <title>Adaptations for nitrogen fixation in a non-lichenized fungal sporocarp promotes dispersal by wood-feeding termites.</title>
        <authorList>
            <consortium name="DOE Joint Genome Institute"/>
            <person name="Koch R.A."/>
            <person name="Yoon G."/>
            <person name="Arayal U."/>
            <person name="Lail K."/>
            <person name="Amirebrahimi M."/>
            <person name="Labutti K."/>
            <person name="Lipzen A."/>
            <person name="Riley R."/>
            <person name="Barry K."/>
            <person name="Henrissat B."/>
            <person name="Grigoriev I.V."/>
            <person name="Herr J.R."/>
            <person name="Aime M.C."/>
        </authorList>
    </citation>
    <scope>NUCLEOTIDE SEQUENCE</scope>
    <source>
        <strain evidence="2">MCA 3950</strain>
    </source>
</reference>
<accession>A0A9P7VL88</accession>
<dbReference type="RefSeq" id="XP_043035910.1">
    <property type="nucleotide sequence ID" value="XM_043184413.1"/>
</dbReference>
<feature type="transmembrane region" description="Helical" evidence="1">
    <location>
        <begin position="79"/>
        <end position="97"/>
    </location>
</feature>